<evidence type="ECO:0000313" key="2">
    <source>
        <dbReference type="Proteomes" id="UP000887566"/>
    </source>
</evidence>
<dbReference type="Proteomes" id="UP000887566">
    <property type="component" value="Unplaced"/>
</dbReference>
<feature type="compositionally biased region" description="Basic and acidic residues" evidence="1">
    <location>
        <begin position="9"/>
        <end position="22"/>
    </location>
</feature>
<organism evidence="2 3">
    <name type="scientific">Plectus sambesii</name>
    <dbReference type="NCBI Taxonomy" id="2011161"/>
    <lineage>
        <taxon>Eukaryota</taxon>
        <taxon>Metazoa</taxon>
        <taxon>Ecdysozoa</taxon>
        <taxon>Nematoda</taxon>
        <taxon>Chromadorea</taxon>
        <taxon>Plectida</taxon>
        <taxon>Plectina</taxon>
        <taxon>Plectoidea</taxon>
        <taxon>Plectidae</taxon>
        <taxon>Plectus</taxon>
    </lineage>
</organism>
<proteinExistence type="predicted"/>
<evidence type="ECO:0000313" key="3">
    <source>
        <dbReference type="WBParaSite" id="PSAMB.scaffold7033size12739.g29493.t1"/>
    </source>
</evidence>
<dbReference type="WBParaSite" id="PSAMB.scaffold7033size12739.g29493.t1">
    <property type="protein sequence ID" value="PSAMB.scaffold7033size12739.g29493.t1"/>
    <property type="gene ID" value="PSAMB.scaffold7033size12739.g29493"/>
</dbReference>
<sequence length="107" mass="11185">RRVAQQKQRHSEDASSSLREDQAAGVDENANARSAVEKPPGFGDDDSSAAPPSFPPGVSTVNIVHSVTLGTAKKEVTLWPSDAMASYSMPVFVAGPNSCKQVPCTSA</sequence>
<dbReference type="AlphaFoldDB" id="A0A914X9V4"/>
<protein>
    <submittedName>
        <fullName evidence="3">Uncharacterized protein</fullName>
    </submittedName>
</protein>
<feature type="region of interest" description="Disordered" evidence="1">
    <location>
        <begin position="1"/>
        <end position="57"/>
    </location>
</feature>
<name>A0A914X9V4_9BILA</name>
<accession>A0A914X9V4</accession>
<evidence type="ECO:0000256" key="1">
    <source>
        <dbReference type="SAM" id="MobiDB-lite"/>
    </source>
</evidence>
<keyword evidence="2" id="KW-1185">Reference proteome</keyword>
<reference evidence="3" key="1">
    <citation type="submission" date="2022-11" db="UniProtKB">
        <authorList>
            <consortium name="WormBaseParasite"/>
        </authorList>
    </citation>
    <scope>IDENTIFICATION</scope>
</reference>